<comment type="caution">
    <text evidence="1">The sequence shown here is derived from an EMBL/GenBank/DDBJ whole genome shotgun (WGS) entry which is preliminary data.</text>
</comment>
<name>A0A9P0XGA8_PIEBR</name>
<sequence length="105" mass="12210">MRKRGSNRGQVVAGRYHQALDEVLALCDMKLDVSSRDVKLLVLLFFVKYQSYFQYNLQAVYHRSSYLIRTDRTYSDTTLSESHVFASVNCSNFQKSPLLKLNVYC</sequence>
<gene>
    <name evidence="1" type="ORF">PIBRA_LOCUS11274</name>
</gene>
<dbReference type="AlphaFoldDB" id="A0A9P0XGA8"/>
<evidence type="ECO:0000313" key="1">
    <source>
        <dbReference type="EMBL" id="CAH4035189.1"/>
    </source>
</evidence>
<accession>A0A9P0XGA8</accession>
<protein>
    <submittedName>
        <fullName evidence="1">Uncharacterized protein</fullName>
    </submittedName>
</protein>
<dbReference type="EMBL" id="CALOZG010000042">
    <property type="protein sequence ID" value="CAH4035189.1"/>
    <property type="molecule type" value="Genomic_DNA"/>
</dbReference>
<evidence type="ECO:0000313" key="2">
    <source>
        <dbReference type="Proteomes" id="UP001152562"/>
    </source>
</evidence>
<keyword evidence="2" id="KW-1185">Reference proteome</keyword>
<reference evidence="1" key="1">
    <citation type="submission" date="2022-05" db="EMBL/GenBank/DDBJ databases">
        <authorList>
            <person name="Okamura Y."/>
        </authorList>
    </citation>
    <scope>NUCLEOTIDE SEQUENCE</scope>
</reference>
<dbReference type="Proteomes" id="UP001152562">
    <property type="component" value="Unassembled WGS sequence"/>
</dbReference>
<proteinExistence type="predicted"/>
<organism evidence="1 2">
    <name type="scientific">Pieris brassicae</name>
    <name type="common">White butterfly</name>
    <name type="synonym">Large white butterfly</name>
    <dbReference type="NCBI Taxonomy" id="7116"/>
    <lineage>
        <taxon>Eukaryota</taxon>
        <taxon>Metazoa</taxon>
        <taxon>Ecdysozoa</taxon>
        <taxon>Arthropoda</taxon>
        <taxon>Hexapoda</taxon>
        <taxon>Insecta</taxon>
        <taxon>Pterygota</taxon>
        <taxon>Neoptera</taxon>
        <taxon>Endopterygota</taxon>
        <taxon>Lepidoptera</taxon>
        <taxon>Glossata</taxon>
        <taxon>Ditrysia</taxon>
        <taxon>Papilionoidea</taxon>
        <taxon>Pieridae</taxon>
        <taxon>Pierinae</taxon>
        <taxon>Pieris</taxon>
    </lineage>
</organism>